<accession>A0A336MYF0</accession>
<gene>
    <name evidence="2" type="primary">CSON007546</name>
</gene>
<dbReference type="AlphaFoldDB" id="A0A336MYF0"/>
<organism evidence="2">
    <name type="scientific">Culicoides sonorensis</name>
    <name type="common">Biting midge</name>
    <dbReference type="NCBI Taxonomy" id="179676"/>
    <lineage>
        <taxon>Eukaryota</taxon>
        <taxon>Metazoa</taxon>
        <taxon>Ecdysozoa</taxon>
        <taxon>Arthropoda</taxon>
        <taxon>Hexapoda</taxon>
        <taxon>Insecta</taxon>
        <taxon>Pterygota</taxon>
        <taxon>Neoptera</taxon>
        <taxon>Endopterygota</taxon>
        <taxon>Diptera</taxon>
        <taxon>Nematocera</taxon>
        <taxon>Chironomoidea</taxon>
        <taxon>Ceratopogonidae</taxon>
        <taxon>Ceratopogoninae</taxon>
        <taxon>Culicoides</taxon>
        <taxon>Monoculicoides</taxon>
    </lineage>
</organism>
<reference evidence="2" key="2">
    <citation type="submission" date="2018-07" db="EMBL/GenBank/DDBJ databases">
        <authorList>
            <person name="Quirk P.G."/>
            <person name="Krulwich T.A."/>
        </authorList>
    </citation>
    <scope>NUCLEOTIDE SEQUENCE</scope>
</reference>
<dbReference type="EMBL" id="UFQS01002855">
    <property type="protein sequence ID" value="SSX14767.1"/>
    <property type="molecule type" value="Genomic_DNA"/>
</dbReference>
<evidence type="ECO:0000313" key="2">
    <source>
        <dbReference type="EMBL" id="SSX34159.1"/>
    </source>
</evidence>
<proteinExistence type="predicted"/>
<evidence type="ECO:0000313" key="1">
    <source>
        <dbReference type="EMBL" id="SSX14767.1"/>
    </source>
</evidence>
<dbReference type="EMBL" id="UFQT01002855">
    <property type="protein sequence ID" value="SSX34159.1"/>
    <property type="molecule type" value="Genomic_DNA"/>
</dbReference>
<reference evidence="1" key="1">
    <citation type="submission" date="2018-04" db="EMBL/GenBank/DDBJ databases">
        <authorList>
            <person name="Go L.Y."/>
            <person name="Mitchell J.A."/>
        </authorList>
    </citation>
    <scope>NUCLEOTIDE SEQUENCE</scope>
    <source>
        <tissue evidence="1">Whole organism</tissue>
    </source>
</reference>
<name>A0A336MYF0_CULSO</name>
<dbReference type="VEuPathDB" id="VectorBase:CSON007546"/>
<sequence>MRCSEKKINSIVLSSFFDLLPQFLFVPLIAGPEPYAFVFCEHRNSHYS</sequence>
<protein>
    <submittedName>
        <fullName evidence="2">CSON007546 protein</fullName>
    </submittedName>
</protein>